<dbReference type="PANTHER" id="PTHR43711">
    <property type="entry name" value="TWO-COMPONENT HISTIDINE KINASE"/>
    <property type="match status" value="1"/>
</dbReference>
<dbReference type="InterPro" id="IPR013655">
    <property type="entry name" value="PAS_fold_3"/>
</dbReference>
<dbReference type="KEGG" id="tee:Tel_14830"/>
<evidence type="ECO:0000256" key="5">
    <source>
        <dbReference type="ARBA" id="ARBA00022679"/>
    </source>
</evidence>
<dbReference type="SMART" id="SM00387">
    <property type="entry name" value="HATPase_c"/>
    <property type="match status" value="1"/>
</dbReference>
<dbReference type="Pfam" id="PF08447">
    <property type="entry name" value="PAS_3"/>
    <property type="match status" value="1"/>
</dbReference>
<feature type="domain" description="Histidine kinase" evidence="10">
    <location>
        <begin position="480"/>
        <end position="701"/>
    </location>
</feature>
<reference evidence="13" key="1">
    <citation type="submission" date="2015-10" db="EMBL/GenBank/DDBJ databases">
        <title>Description of Candidatus Tenderia electrophaga gen. nov, sp. nov., an Uncultivated Electroautotroph from a Biocathode Enrichment.</title>
        <authorList>
            <person name="Eddie B.J."/>
            <person name="Malanoski A.P."/>
            <person name="Wang Z."/>
            <person name="Hall R.J."/>
            <person name="Oh S.D."/>
            <person name="Heiner C."/>
            <person name="Lin B."/>
            <person name="Strycharz-Glaven S.M."/>
        </authorList>
    </citation>
    <scope>NUCLEOTIDE SEQUENCE [LARGE SCALE GENOMIC DNA]</scope>
    <source>
        <strain evidence="13">NRL1</strain>
    </source>
</reference>
<proteinExistence type="predicted"/>
<evidence type="ECO:0000256" key="1">
    <source>
        <dbReference type="ARBA" id="ARBA00000085"/>
    </source>
</evidence>
<dbReference type="PANTHER" id="PTHR43711:SF31">
    <property type="entry name" value="HISTIDINE KINASE"/>
    <property type="match status" value="1"/>
</dbReference>
<dbReference type="Proteomes" id="UP000055136">
    <property type="component" value="Chromosome"/>
</dbReference>
<dbReference type="STRING" id="1748243.Tel_14830"/>
<gene>
    <name evidence="13" type="ORF">Tel_14830</name>
</gene>
<dbReference type="Pfam" id="PF02518">
    <property type="entry name" value="HATPase_c"/>
    <property type="match status" value="1"/>
</dbReference>
<feature type="transmembrane region" description="Helical" evidence="9">
    <location>
        <begin position="18"/>
        <end position="37"/>
    </location>
</feature>
<dbReference type="InterPro" id="IPR003594">
    <property type="entry name" value="HATPase_dom"/>
</dbReference>
<keyword evidence="9" id="KW-0472">Membrane</keyword>
<dbReference type="Gene3D" id="1.10.287.130">
    <property type="match status" value="1"/>
</dbReference>
<keyword evidence="7" id="KW-0902">Two-component regulatory system</keyword>
<feature type="transmembrane region" description="Helical" evidence="9">
    <location>
        <begin position="205"/>
        <end position="224"/>
    </location>
</feature>
<dbReference type="InterPro" id="IPR035965">
    <property type="entry name" value="PAS-like_dom_sf"/>
</dbReference>
<evidence type="ECO:0000256" key="4">
    <source>
        <dbReference type="ARBA" id="ARBA00022553"/>
    </source>
</evidence>
<evidence type="ECO:0000256" key="6">
    <source>
        <dbReference type="ARBA" id="ARBA00022777"/>
    </source>
</evidence>
<comment type="catalytic activity">
    <reaction evidence="1">
        <text>ATP + protein L-histidine = ADP + protein N-phospho-L-histidine.</text>
        <dbReference type="EC" id="2.7.13.3"/>
    </reaction>
</comment>
<dbReference type="InterPro" id="IPR050736">
    <property type="entry name" value="Sensor_HK_Regulatory"/>
</dbReference>
<dbReference type="Pfam" id="PF00512">
    <property type="entry name" value="HisKA"/>
    <property type="match status" value="1"/>
</dbReference>
<dbReference type="Gene3D" id="6.10.340.10">
    <property type="match status" value="1"/>
</dbReference>
<name>A0A0S2TGL9_9GAMM</name>
<dbReference type="GO" id="GO:0005886">
    <property type="term" value="C:plasma membrane"/>
    <property type="evidence" value="ECO:0007669"/>
    <property type="project" value="UniProtKB-ARBA"/>
</dbReference>
<evidence type="ECO:0000256" key="7">
    <source>
        <dbReference type="ARBA" id="ARBA00023012"/>
    </source>
</evidence>
<dbReference type="SUPFAM" id="SSF55785">
    <property type="entry name" value="PYP-like sensor domain (PAS domain)"/>
    <property type="match status" value="1"/>
</dbReference>
<keyword evidence="9" id="KW-1133">Transmembrane helix</keyword>
<accession>A0A0S2TGL9</accession>
<keyword evidence="8" id="KW-0175">Coiled coil</keyword>
<sequence>MFPIAKRVLNGTSLRAKFMVAPVTALIALIVLSAVFMQEMSTLTEHREAMQKNDLVIISGLTEFSVDISRFHSKIYDILLMAQDGADEERIYEYGKPVLEGLVALERHLAEAHELSSGPGMEQKMPAWQKFSQISESYASYKNTAITAIEMSTVNSAGAKEQLFKADDIYNRLILAVQEGLGTVGKTIASDFDKQQALMDATSQVMMSVAIVAIMITFLSGLYLSGALGSELDALIKTMTELSGGDTDVDIPRISTGKELVALANGVGIFRDSLKKNFENKIELEQNNILLKWEIDGHRKTEADLRETRSRFQYLLDHSPAMIYSAVPSDDGIKVTYISENAQKILGQDVSGLLCDRRLWVKRLGVDDGAPFFSELSTLYKQGQLTCEYHIKTKEGKSIWIHDELKVSRYDRGVPVEMLGSLSNVTELKKAEQKLQAMNYELLNLASSLEDKVALRTADLEKANQELRRLSEAKSEFVSIVSHDLRTPLTGVKLFTDIMLDGIDDIDKETQVEYLSIISSETDRLSRLITNILDFQKISAGKMQWNDALVDVVEVIDECVRPFKVSFESKGIAFGFNCDLEKLETVIDGDRLAQVVYNLLSNALKFTDEGSVQVDLKLNETVDGDRISLTVSDTGPGMPQDQLKKVFEPFEQYDGVPNLGKGTGLGLYITSCVVDRYHGRAWAESVENEGTSFHVELPVRLPEAYVI</sequence>
<evidence type="ECO:0000259" key="12">
    <source>
        <dbReference type="PROSITE" id="PS50885"/>
    </source>
</evidence>
<dbReference type="Gene3D" id="3.30.565.10">
    <property type="entry name" value="Histidine kinase-like ATPase, C-terminal domain"/>
    <property type="match status" value="1"/>
</dbReference>
<evidence type="ECO:0000256" key="3">
    <source>
        <dbReference type="ARBA" id="ARBA00012438"/>
    </source>
</evidence>
<dbReference type="PROSITE" id="PS50109">
    <property type="entry name" value="HIS_KIN"/>
    <property type="match status" value="1"/>
</dbReference>
<comment type="subcellular location">
    <subcellularLocation>
        <location evidence="2">Membrane</location>
    </subcellularLocation>
</comment>
<feature type="coiled-coil region" evidence="8">
    <location>
        <begin position="428"/>
        <end position="480"/>
    </location>
</feature>
<evidence type="ECO:0000256" key="9">
    <source>
        <dbReference type="SAM" id="Phobius"/>
    </source>
</evidence>
<dbReference type="FunFam" id="3.30.565.10:FF:000006">
    <property type="entry name" value="Sensor histidine kinase WalK"/>
    <property type="match status" value="1"/>
</dbReference>
<dbReference type="CDD" id="cd00082">
    <property type="entry name" value="HisKA"/>
    <property type="match status" value="1"/>
</dbReference>
<dbReference type="Gene3D" id="3.30.450.20">
    <property type="entry name" value="PAS domain"/>
    <property type="match status" value="1"/>
</dbReference>
<keyword evidence="4" id="KW-0597">Phosphoprotein</keyword>
<keyword evidence="9" id="KW-0812">Transmembrane</keyword>
<dbReference type="InterPro" id="IPR000700">
    <property type="entry name" value="PAS-assoc_C"/>
</dbReference>
<dbReference type="SUPFAM" id="SSF47384">
    <property type="entry name" value="Homodimeric domain of signal transducing histidine kinase"/>
    <property type="match status" value="1"/>
</dbReference>
<organism evidence="13 14">
    <name type="scientific">Candidatus Tenderia electrophaga</name>
    <dbReference type="NCBI Taxonomy" id="1748243"/>
    <lineage>
        <taxon>Bacteria</taxon>
        <taxon>Pseudomonadati</taxon>
        <taxon>Pseudomonadota</taxon>
        <taxon>Gammaproteobacteria</taxon>
        <taxon>Candidatus Tenderiales</taxon>
        <taxon>Candidatus Tenderiaceae</taxon>
        <taxon>Candidatus Tenderia</taxon>
    </lineage>
</organism>
<dbReference type="PROSITE" id="PS50113">
    <property type="entry name" value="PAC"/>
    <property type="match status" value="1"/>
</dbReference>
<feature type="domain" description="HAMP" evidence="12">
    <location>
        <begin position="232"/>
        <end position="279"/>
    </location>
</feature>
<evidence type="ECO:0000313" key="14">
    <source>
        <dbReference type="Proteomes" id="UP000055136"/>
    </source>
</evidence>
<dbReference type="EMBL" id="CP013099">
    <property type="protein sequence ID" value="ALP54315.1"/>
    <property type="molecule type" value="Genomic_DNA"/>
</dbReference>
<dbReference type="GO" id="GO:0000155">
    <property type="term" value="F:phosphorelay sensor kinase activity"/>
    <property type="evidence" value="ECO:0007669"/>
    <property type="project" value="InterPro"/>
</dbReference>
<protein>
    <recommendedName>
        <fullName evidence="3">histidine kinase</fullName>
        <ecNumber evidence="3">2.7.13.3</ecNumber>
    </recommendedName>
</protein>
<dbReference type="PROSITE" id="PS50885">
    <property type="entry name" value="HAMP"/>
    <property type="match status" value="1"/>
</dbReference>
<evidence type="ECO:0000259" key="11">
    <source>
        <dbReference type="PROSITE" id="PS50113"/>
    </source>
</evidence>
<dbReference type="InterPro" id="IPR005467">
    <property type="entry name" value="His_kinase_dom"/>
</dbReference>
<dbReference type="InterPro" id="IPR036097">
    <property type="entry name" value="HisK_dim/P_sf"/>
</dbReference>
<dbReference type="PRINTS" id="PR00344">
    <property type="entry name" value="BCTRLSENSOR"/>
</dbReference>
<keyword evidence="14" id="KW-1185">Reference proteome</keyword>
<dbReference type="SMART" id="SM00388">
    <property type="entry name" value="HisKA"/>
    <property type="match status" value="1"/>
</dbReference>
<evidence type="ECO:0000256" key="2">
    <source>
        <dbReference type="ARBA" id="ARBA00004370"/>
    </source>
</evidence>
<dbReference type="AlphaFoldDB" id="A0A0S2TGL9"/>
<dbReference type="InterPro" id="IPR003661">
    <property type="entry name" value="HisK_dim/P_dom"/>
</dbReference>
<dbReference type="EC" id="2.7.13.3" evidence="3"/>
<keyword evidence="5" id="KW-0808">Transferase</keyword>
<evidence type="ECO:0000259" key="10">
    <source>
        <dbReference type="PROSITE" id="PS50109"/>
    </source>
</evidence>
<evidence type="ECO:0000256" key="8">
    <source>
        <dbReference type="SAM" id="Coils"/>
    </source>
</evidence>
<dbReference type="InterPro" id="IPR004358">
    <property type="entry name" value="Sig_transdc_His_kin-like_C"/>
</dbReference>
<evidence type="ECO:0000313" key="13">
    <source>
        <dbReference type="EMBL" id="ALP54315.1"/>
    </source>
</evidence>
<dbReference type="InterPro" id="IPR003660">
    <property type="entry name" value="HAMP_dom"/>
</dbReference>
<keyword evidence="6" id="KW-0418">Kinase</keyword>
<feature type="domain" description="PAC" evidence="11">
    <location>
        <begin position="385"/>
        <end position="437"/>
    </location>
</feature>
<dbReference type="SUPFAM" id="SSF55874">
    <property type="entry name" value="ATPase domain of HSP90 chaperone/DNA topoisomerase II/histidine kinase"/>
    <property type="match status" value="1"/>
</dbReference>
<dbReference type="InterPro" id="IPR036890">
    <property type="entry name" value="HATPase_C_sf"/>
</dbReference>